<dbReference type="AlphaFoldDB" id="A0A6C0ADS4"/>
<dbReference type="EMBL" id="MN740593">
    <property type="protein sequence ID" value="QHS77884.1"/>
    <property type="molecule type" value="Genomic_DNA"/>
</dbReference>
<evidence type="ECO:0000313" key="1">
    <source>
        <dbReference type="EMBL" id="QHS77884.1"/>
    </source>
</evidence>
<organism evidence="1">
    <name type="scientific">viral metagenome</name>
    <dbReference type="NCBI Taxonomy" id="1070528"/>
    <lineage>
        <taxon>unclassified sequences</taxon>
        <taxon>metagenomes</taxon>
        <taxon>organismal metagenomes</taxon>
    </lineage>
</organism>
<accession>A0A6C0ADS4</accession>
<reference evidence="1" key="1">
    <citation type="journal article" date="2020" name="Nature">
        <title>Giant virus diversity and host interactions through global metagenomics.</title>
        <authorList>
            <person name="Schulz F."/>
            <person name="Roux S."/>
            <person name="Paez-Espino D."/>
            <person name="Jungbluth S."/>
            <person name="Walsh D.A."/>
            <person name="Denef V.J."/>
            <person name="McMahon K.D."/>
            <person name="Konstantinidis K.T."/>
            <person name="Eloe-Fadrosh E.A."/>
            <person name="Kyrpides N.C."/>
            <person name="Woyke T."/>
        </authorList>
    </citation>
    <scope>NUCLEOTIDE SEQUENCE</scope>
    <source>
        <strain evidence="1">GVMAG-S-1021933-23</strain>
    </source>
</reference>
<protein>
    <submittedName>
        <fullName evidence="1">Uncharacterized protein</fullName>
    </submittedName>
</protein>
<sequence length="70" mass="8219">MSETTVYKLYLYENINLSPIITIYNSLEDIKITEPYKLKEIQAITTKTINSKKTSVSMNKIIILREYKND</sequence>
<proteinExistence type="predicted"/>
<name>A0A6C0ADS4_9ZZZZ</name>